<dbReference type="EMBL" id="LJIJ01000782">
    <property type="protein sequence ID" value="ODM94606.1"/>
    <property type="molecule type" value="Genomic_DNA"/>
</dbReference>
<dbReference type="Gene3D" id="3.80.10.10">
    <property type="entry name" value="Ribonuclease Inhibitor"/>
    <property type="match status" value="1"/>
</dbReference>
<dbReference type="InterPro" id="IPR032675">
    <property type="entry name" value="LRR_dom_sf"/>
</dbReference>
<comment type="caution">
    <text evidence="1">The sequence shown here is derived from an EMBL/GenBank/DDBJ whole genome shotgun (WGS) entry which is preliminary data.</text>
</comment>
<proteinExistence type="predicted"/>
<keyword evidence="2" id="KW-1185">Reference proteome</keyword>
<sequence>MDTELDSVVVTTAVMHEGSQPGVDDTAMDLDHHPLLNDLVLSTLADFIDKSDLTNFRRVCGKWKDAVEWKFRQECWVNLCNQDRLYKFLQDFQRDLLQTAIPQGPSNIPFDAFSLAEIQFAKGAITSPNKHTRPHPMDLNHHLFYNQLLPSVKQLQLKPEYMSIGQFRKLLRAVGESLRVLEIQLDENITTRTRIFRRDDEMVELRNLRKIRWMTDLDVLQNAEEFNGWSTDGSFNVGFLKELYASAWSLQYLECPVDPSNHLQAIHQLIDLSRNPFHSLHTLKLGVLNQIGFETLVSLGKQGLRLRELSVEGIGGHVLSRTLTEVLSQQKETLSILDLGKVIDKNREHVLLIELPHLRNLKHLKLYFSCKMRFQSADLFKKIPKLRQLYIAGDTVEKDCLKGFYQLQNSMPSLRKLEILLQYEVHYENLAGFSEIFPNVTALTLGKPSKNALKILWTLWPELRELKIITACHHIDEVMSGIPIETCQKMLAGRDYDQDILDWYCDEPSIRELKKLQRLEINVQLSSKFHSLSCLPSDVSAYMALMHLPELRYLVIHRSLISNEASAKLDESMANWTSKIDPIQLRYDETIDAFQFHRNHQKFMKLLCRYPHQSLHMLPDFMTSLWMNNQLDL</sequence>
<evidence type="ECO:0008006" key="3">
    <source>
        <dbReference type="Google" id="ProtNLM"/>
    </source>
</evidence>
<dbReference type="OMA" id="LERILCY"/>
<organism evidence="1 2">
    <name type="scientific">Orchesella cincta</name>
    <name type="common">Springtail</name>
    <name type="synonym">Podura cincta</name>
    <dbReference type="NCBI Taxonomy" id="48709"/>
    <lineage>
        <taxon>Eukaryota</taxon>
        <taxon>Metazoa</taxon>
        <taxon>Ecdysozoa</taxon>
        <taxon>Arthropoda</taxon>
        <taxon>Hexapoda</taxon>
        <taxon>Collembola</taxon>
        <taxon>Entomobryomorpha</taxon>
        <taxon>Entomobryoidea</taxon>
        <taxon>Orchesellidae</taxon>
        <taxon>Orchesellinae</taxon>
        <taxon>Orchesella</taxon>
    </lineage>
</organism>
<name>A0A1D2MNP4_ORCCI</name>
<protein>
    <recommendedName>
        <fullName evidence="3">F-box domain-containing protein</fullName>
    </recommendedName>
</protein>
<gene>
    <name evidence="1" type="ORF">Ocin01_12066</name>
</gene>
<evidence type="ECO:0000313" key="1">
    <source>
        <dbReference type="EMBL" id="ODM94606.1"/>
    </source>
</evidence>
<evidence type="ECO:0000313" key="2">
    <source>
        <dbReference type="Proteomes" id="UP000094527"/>
    </source>
</evidence>
<reference evidence="1 2" key="1">
    <citation type="journal article" date="2016" name="Genome Biol. Evol.">
        <title>Gene Family Evolution Reflects Adaptation to Soil Environmental Stressors in the Genome of the Collembolan Orchesella cincta.</title>
        <authorList>
            <person name="Faddeeva-Vakhrusheva A."/>
            <person name="Derks M.F."/>
            <person name="Anvar S.Y."/>
            <person name="Agamennone V."/>
            <person name="Suring W."/>
            <person name="Smit S."/>
            <person name="van Straalen N.M."/>
            <person name="Roelofs D."/>
        </authorList>
    </citation>
    <scope>NUCLEOTIDE SEQUENCE [LARGE SCALE GENOMIC DNA]</scope>
    <source>
        <tissue evidence="1">Mixed pool</tissue>
    </source>
</reference>
<dbReference type="SUPFAM" id="SSF52047">
    <property type="entry name" value="RNI-like"/>
    <property type="match status" value="1"/>
</dbReference>
<dbReference type="OrthoDB" id="10575483at2759"/>
<accession>A0A1D2MNP4</accession>
<dbReference type="Proteomes" id="UP000094527">
    <property type="component" value="Unassembled WGS sequence"/>
</dbReference>
<dbReference type="AlphaFoldDB" id="A0A1D2MNP4"/>